<organism evidence="2 3">
    <name type="scientific">Chlorella vulgaris</name>
    <name type="common">Green alga</name>
    <dbReference type="NCBI Taxonomy" id="3077"/>
    <lineage>
        <taxon>Eukaryota</taxon>
        <taxon>Viridiplantae</taxon>
        <taxon>Chlorophyta</taxon>
        <taxon>core chlorophytes</taxon>
        <taxon>Trebouxiophyceae</taxon>
        <taxon>Chlorellales</taxon>
        <taxon>Chlorellaceae</taxon>
        <taxon>Chlorella clade</taxon>
        <taxon>Chlorella</taxon>
    </lineage>
</organism>
<proteinExistence type="predicted"/>
<feature type="region of interest" description="Disordered" evidence="1">
    <location>
        <begin position="30"/>
        <end position="65"/>
    </location>
</feature>
<comment type="caution">
    <text evidence="2">The sequence shown here is derived from an EMBL/GenBank/DDBJ whole genome shotgun (WGS) entry which is preliminary data.</text>
</comment>
<evidence type="ECO:0000313" key="2">
    <source>
        <dbReference type="EMBL" id="KAI3435761.1"/>
    </source>
</evidence>
<evidence type="ECO:0000313" key="3">
    <source>
        <dbReference type="Proteomes" id="UP001055712"/>
    </source>
</evidence>
<accession>A0A9D4TV33</accession>
<gene>
    <name evidence="2" type="ORF">D9Q98_001819</name>
</gene>
<reference evidence="2" key="2">
    <citation type="submission" date="2020-11" db="EMBL/GenBank/DDBJ databases">
        <authorList>
            <person name="Cecchin M."/>
            <person name="Marcolungo L."/>
            <person name="Rossato M."/>
            <person name="Girolomoni L."/>
            <person name="Cosentino E."/>
            <person name="Cuine S."/>
            <person name="Li-Beisson Y."/>
            <person name="Delledonne M."/>
            <person name="Ballottari M."/>
        </authorList>
    </citation>
    <scope>NUCLEOTIDE SEQUENCE</scope>
    <source>
        <strain evidence="2">211/11P</strain>
        <tissue evidence="2">Whole cell</tissue>
    </source>
</reference>
<feature type="compositionally biased region" description="Low complexity" evidence="1">
    <location>
        <begin position="94"/>
        <end position="111"/>
    </location>
</feature>
<sequence>MGLLGFLRSAQCVPRGQRGARCRTDQQLLLGYDGGAGPEQSPELWVDRQQPQQGAELELEAEAEAEAPLPQHRRCCIHAALQPHASTPSTTEKAGSATGAAPAGTPSAEEPASGRDGRGYQLPGMGRPSPADACRAGAVSPPAACPRLGQRADKGRRARNSIHSLERNQLLGYVVEAGCPSLLLLGPATT</sequence>
<evidence type="ECO:0000256" key="1">
    <source>
        <dbReference type="SAM" id="MobiDB-lite"/>
    </source>
</evidence>
<dbReference type="AlphaFoldDB" id="A0A9D4TV33"/>
<dbReference type="Proteomes" id="UP001055712">
    <property type="component" value="Unassembled WGS sequence"/>
</dbReference>
<name>A0A9D4TV33_CHLVU</name>
<feature type="compositionally biased region" description="Polar residues" evidence="1">
    <location>
        <begin position="84"/>
        <end position="93"/>
    </location>
</feature>
<reference evidence="2" key="1">
    <citation type="journal article" date="2019" name="Plant J.">
        <title>Chlorella vulgaris genome assembly and annotation reveals the molecular basis for metabolic acclimation to high light conditions.</title>
        <authorList>
            <person name="Cecchin M."/>
            <person name="Marcolungo L."/>
            <person name="Rossato M."/>
            <person name="Girolomoni L."/>
            <person name="Cosentino E."/>
            <person name="Cuine S."/>
            <person name="Li-Beisson Y."/>
            <person name="Delledonne M."/>
            <person name="Ballottari M."/>
        </authorList>
    </citation>
    <scope>NUCLEOTIDE SEQUENCE</scope>
    <source>
        <strain evidence="2">211/11P</strain>
    </source>
</reference>
<protein>
    <submittedName>
        <fullName evidence="2">Uncharacterized protein</fullName>
    </submittedName>
</protein>
<dbReference type="EMBL" id="SIDB01000002">
    <property type="protein sequence ID" value="KAI3435761.1"/>
    <property type="molecule type" value="Genomic_DNA"/>
</dbReference>
<keyword evidence="3" id="KW-1185">Reference proteome</keyword>
<feature type="region of interest" description="Disordered" evidence="1">
    <location>
        <begin position="82"/>
        <end position="138"/>
    </location>
</feature>